<dbReference type="InterPro" id="IPR050331">
    <property type="entry name" value="Zinc_finger"/>
</dbReference>
<evidence type="ECO:0000313" key="12">
    <source>
        <dbReference type="EMBL" id="CAB0031575.1"/>
    </source>
</evidence>
<protein>
    <recommendedName>
        <fullName evidence="11">C2H2-type domain-containing protein</fullName>
    </recommendedName>
</protein>
<dbReference type="FunFam" id="3.30.160.60:FF:000942">
    <property type="entry name" value="Snail zinc finger protein"/>
    <property type="match status" value="1"/>
</dbReference>
<feature type="compositionally biased region" description="Polar residues" evidence="10">
    <location>
        <begin position="509"/>
        <end position="521"/>
    </location>
</feature>
<keyword evidence="7" id="KW-0539">Nucleus</keyword>
<dbReference type="FunFam" id="3.30.160.60:FF:000207">
    <property type="entry name" value="zinc finger protein SNAI2"/>
    <property type="match status" value="1"/>
</dbReference>
<evidence type="ECO:0000256" key="4">
    <source>
        <dbReference type="ARBA" id="ARBA00022771"/>
    </source>
</evidence>
<organism evidence="12 13">
    <name type="scientific">Trichogramma brassicae</name>
    <dbReference type="NCBI Taxonomy" id="86971"/>
    <lineage>
        <taxon>Eukaryota</taxon>
        <taxon>Metazoa</taxon>
        <taxon>Ecdysozoa</taxon>
        <taxon>Arthropoda</taxon>
        <taxon>Hexapoda</taxon>
        <taxon>Insecta</taxon>
        <taxon>Pterygota</taxon>
        <taxon>Neoptera</taxon>
        <taxon>Endopterygota</taxon>
        <taxon>Hymenoptera</taxon>
        <taxon>Apocrita</taxon>
        <taxon>Proctotrupomorpha</taxon>
        <taxon>Chalcidoidea</taxon>
        <taxon>Trichogrammatidae</taxon>
        <taxon>Trichogramma</taxon>
    </lineage>
</organism>
<dbReference type="Proteomes" id="UP000479190">
    <property type="component" value="Unassembled WGS sequence"/>
</dbReference>
<dbReference type="AlphaFoldDB" id="A0A6H5I4T4"/>
<evidence type="ECO:0000256" key="1">
    <source>
        <dbReference type="ARBA" id="ARBA00004123"/>
    </source>
</evidence>
<feature type="region of interest" description="Disordered" evidence="10">
    <location>
        <begin position="782"/>
        <end position="848"/>
    </location>
</feature>
<accession>A0A6H5I4T4</accession>
<keyword evidence="5" id="KW-0862">Zinc</keyword>
<dbReference type="SUPFAM" id="SSF57667">
    <property type="entry name" value="beta-beta-alpha zinc fingers"/>
    <property type="match status" value="3"/>
</dbReference>
<comment type="similarity">
    <text evidence="8">Belongs to the snail C2H2-type zinc-finger protein family.</text>
</comment>
<dbReference type="InterPro" id="IPR013087">
    <property type="entry name" value="Znf_C2H2_type"/>
</dbReference>
<dbReference type="EMBL" id="CADCXV010000647">
    <property type="protein sequence ID" value="CAB0031575.1"/>
    <property type="molecule type" value="Genomic_DNA"/>
</dbReference>
<keyword evidence="3" id="KW-0677">Repeat</keyword>
<dbReference type="GO" id="GO:0055059">
    <property type="term" value="P:asymmetric neuroblast division"/>
    <property type="evidence" value="ECO:0007669"/>
    <property type="project" value="UniProtKB-ARBA"/>
</dbReference>
<dbReference type="GO" id="GO:2000177">
    <property type="term" value="P:regulation of neural precursor cell proliferation"/>
    <property type="evidence" value="ECO:0007669"/>
    <property type="project" value="UniProtKB-ARBA"/>
</dbReference>
<evidence type="ECO:0000313" key="13">
    <source>
        <dbReference type="Proteomes" id="UP000479190"/>
    </source>
</evidence>
<dbReference type="Gene3D" id="3.30.160.60">
    <property type="entry name" value="Classic Zinc Finger"/>
    <property type="match status" value="4"/>
</dbReference>
<feature type="domain" description="C2H2-type" evidence="11">
    <location>
        <begin position="883"/>
        <end position="906"/>
    </location>
</feature>
<dbReference type="PANTHER" id="PTHR16515">
    <property type="entry name" value="PR DOMAIN ZINC FINGER PROTEIN"/>
    <property type="match status" value="1"/>
</dbReference>
<evidence type="ECO:0000256" key="7">
    <source>
        <dbReference type="ARBA" id="ARBA00023242"/>
    </source>
</evidence>
<dbReference type="OrthoDB" id="5428132at2759"/>
<feature type="domain" description="C2H2-type" evidence="11">
    <location>
        <begin position="909"/>
        <end position="936"/>
    </location>
</feature>
<feature type="compositionally biased region" description="Low complexity" evidence="10">
    <location>
        <begin position="786"/>
        <end position="800"/>
    </location>
</feature>
<feature type="compositionally biased region" description="Low complexity" evidence="10">
    <location>
        <begin position="811"/>
        <end position="830"/>
    </location>
</feature>
<keyword evidence="4 9" id="KW-0863">Zinc-finger</keyword>
<sequence length="1002" mass="112633">MREPSFLSTARNKGARNLLRPKCSKELSERQSDLGKRAETQLKASMRRGYGVVLLLDVFDHLRRFYESPESEMTYGAIWPLNLAPRCRLPSVTDRYIFLHKCMCICLKKIQAKTRFSQRHDLELDGAECEVYRHVRQLAMANTYGLHESTLKKFSFGAYPHVNASEDERVYIYTACGPEKSKRPVQPYRYGLYDVKKDKPALVSVVSRLFGLQQAAPDALRTYNIGTYNYRADIEPRAQGRVELRRTAQQPKQSRGTIPRLSLQHHRHRPVRDNCRPSWQRISRDRSCAHIAPRFKCFCICFYTCTSWHIMHRKRENNNIYGYYTRRDRSSYTAYTDNYRLRFNELKRPRGCSLRVKRNGQINRCKFFFRGYLASTSILSAIHTGLYDRVVAATASIFWVLCVLDDVIHTRGEREGELLFYVGKHFDPRQMQLASIQYNVRKLAIKPLYSPDICRPHTSSAVPNTYDRIIIRYARLLSNLVNYINTEQHLDRAVASAHKRRKYEKFDSSTDTASEPENLSTKPEDLSKASRKRSASPSLSINKILSPSPPASPEANNNNKSAPTVIEHQPSPAKIAKIAESPKSSFLSTPPPSPEDYLPHYPHYASPMLHPAPLSPPQHMYSAKSRVPSSVAAAIQPIAKKGRVEVIQHASPPPMHFMAPRSPLDVDQLTTPHYSQWRHPHPHPFYGNFPSYYSAAAAAAAVAQDGGFHPASLPRYPYSYFSPASSGDYHASFSPPLAVSALGSSPHHHTNGAASPASSTVSTQSIQKPVARIFHTQWPSAPVDAMSMSPTSSTTTMSMCSPPPISPEDLSSPGSDSGCSSNGSVSSERVNVSERSPRSAGDRPQGAKYTCDACQKTYSTHSGLTKHQQFHCAAADGMPKKVFSCKYCTKTYMTLGALKMHIRTHTLPCKCETCGKAFSRPWLLQGHIRTHTGEKPFSCQHCHRAFADRSNLRAHLQTHSDVKKYCCESCKKTFSRMSLLTKHQEGGCPGVVSSVNSAIYGC</sequence>
<comment type="subcellular location">
    <subcellularLocation>
        <location evidence="1">Nucleus</location>
    </subcellularLocation>
</comment>
<feature type="domain" description="C2H2-type" evidence="11">
    <location>
        <begin position="965"/>
        <end position="984"/>
    </location>
</feature>
<evidence type="ECO:0000256" key="8">
    <source>
        <dbReference type="ARBA" id="ARBA00037948"/>
    </source>
</evidence>
<keyword evidence="13" id="KW-1185">Reference proteome</keyword>
<name>A0A6H5I4T4_9HYME</name>
<dbReference type="GO" id="GO:0000977">
    <property type="term" value="F:RNA polymerase II transcription regulatory region sequence-specific DNA binding"/>
    <property type="evidence" value="ECO:0007669"/>
    <property type="project" value="UniProtKB-ARBA"/>
</dbReference>
<proteinExistence type="inferred from homology"/>
<dbReference type="SMART" id="SM00355">
    <property type="entry name" value="ZnF_C2H2"/>
    <property type="match status" value="5"/>
</dbReference>
<feature type="domain" description="C2H2-type" evidence="11">
    <location>
        <begin position="937"/>
        <end position="964"/>
    </location>
</feature>
<dbReference type="GO" id="GO:0005634">
    <property type="term" value="C:nucleus"/>
    <property type="evidence" value="ECO:0007669"/>
    <property type="project" value="UniProtKB-SubCell"/>
</dbReference>
<feature type="region of interest" description="Disordered" evidence="10">
    <location>
        <begin position="497"/>
        <end position="565"/>
    </location>
</feature>
<dbReference type="FunFam" id="3.30.160.60:FF:000693">
    <property type="entry name" value="Snail family zinc finger 1a"/>
    <property type="match status" value="1"/>
</dbReference>
<evidence type="ECO:0000256" key="2">
    <source>
        <dbReference type="ARBA" id="ARBA00022723"/>
    </source>
</evidence>
<evidence type="ECO:0000256" key="3">
    <source>
        <dbReference type="ARBA" id="ARBA00022737"/>
    </source>
</evidence>
<evidence type="ECO:0000259" key="11">
    <source>
        <dbReference type="PROSITE" id="PS50157"/>
    </source>
</evidence>
<feature type="compositionally biased region" description="Low complexity" evidence="10">
    <location>
        <begin position="553"/>
        <end position="563"/>
    </location>
</feature>
<dbReference type="InterPro" id="IPR036236">
    <property type="entry name" value="Znf_C2H2_sf"/>
</dbReference>
<dbReference type="PANTHER" id="PTHR16515:SF49">
    <property type="entry name" value="GASTRULA ZINC FINGER PROTEIN XLCGF49.1-LIKE-RELATED"/>
    <property type="match status" value="1"/>
</dbReference>
<dbReference type="GO" id="GO:0008270">
    <property type="term" value="F:zinc ion binding"/>
    <property type="evidence" value="ECO:0007669"/>
    <property type="project" value="UniProtKB-KW"/>
</dbReference>
<dbReference type="PROSITE" id="PS50157">
    <property type="entry name" value="ZINC_FINGER_C2H2_2"/>
    <property type="match status" value="5"/>
</dbReference>
<feature type="compositionally biased region" description="Polar residues" evidence="10">
    <location>
        <begin position="752"/>
        <end position="766"/>
    </location>
</feature>
<feature type="region of interest" description="Disordered" evidence="10">
    <location>
        <begin position="742"/>
        <end position="766"/>
    </location>
</feature>
<keyword evidence="6" id="KW-0238">DNA-binding</keyword>
<evidence type="ECO:0000256" key="9">
    <source>
        <dbReference type="PROSITE-ProRule" id="PRU00042"/>
    </source>
</evidence>
<dbReference type="Pfam" id="PF00096">
    <property type="entry name" value="zf-C2H2"/>
    <property type="match status" value="4"/>
</dbReference>
<reference evidence="12 13" key="1">
    <citation type="submission" date="2020-02" db="EMBL/GenBank/DDBJ databases">
        <authorList>
            <person name="Ferguson B K."/>
        </authorList>
    </citation>
    <scope>NUCLEOTIDE SEQUENCE [LARGE SCALE GENOMIC DNA]</scope>
</reference>
<dbReference type="GO" id="GO:0007417">
    <property type="term" value="P:central nervous system development"/>
    <property type="evidence" value="ECO:0007669"/>
    <property type="project" value="UniProtKB-ARBA"/>
</dbReference>
<feature type="domain" description="C2H2-type" evidence="11">
    <location>
        <begin position="849"/>
        <end position="876"/>
    </location>
</feature>
<dbReference type="GO" id="GO:0060562">
    <property type="term" value="P:epithelial tube morphogenesis"/>
    <property type="evidence" value="ECO:0007669"/>
    <property type="project" value="UniProtKB-ARBA"/>
</dbReference>
<keyword evidence="2" id="KW-0479">Metal-binding</keyword>
<gene>
    <name evidence="12" type="ORF">TBRA_LOCUS3542</name>
</gene>
<evidence type="ECO:0000256" key="6">
    <source>
        <dbReference type="ARBA" id="ARBA00023125"/>
    </source>
</evidence>
<dbReference type="GO" id="GO:0045944">
    <property type="term" value="P:positive regulation of transcription by RNA polymerase II"/>
    <property type="evidence" value="ECO:0007669"/>
    <property type="project" value="UniProtKB-ARBA"/>
</dbReference>
<dbReference type="PROSITE" id="PS00028">
    <property type="entry name" value="ZINC_FINGER_C2H2_1"/>
    <property type="match status" value="4"/>
</dbReference>
<evidence type="ECO:0000256" key="10">
    <source>
        <dbReference type="SAM" id="MobiDB-lite"/>
    </source>
</evidence>
<evidence type="ECO:0000256" key="5">
    <source>
        <dbReference type="ARBA" id="ARBA00022833"/>
    </source>
</evidence>
<feature type="compositionally biased region" description="Basic and acidic residues" evidence="10">
    <location>
        <begin position="831"/>
        <end position="841"/>
    </location>
</feature>